<reference evidence="2 3" key="2">
    <citation type="journal article" date="2013" name="Int. J. Syst. Evol. Microbiol.">
        <title>Methylophaga nitratireducenticrescens sp. nov. and Methylophaga frappieri sp. nov., isolated from the biofilm of the methanol-fed denitrification system treating the seawater at the Montreal Biodome.</title>
        <authorList>
            <person name="Villeneuve C."/>
            <person name="Martineau C."/>
            <person name="Mauffrey F."/>
            <person name="Villemur R."/>
        </authorList>
    </citation>
    <scope>NUCLEOTIDE SEQUENCE [LARGE SCALE GENOMIC DNA]</scope>
    <source>
        <strain evidence="2 3">JAM1</strain>
    </source>
</reference>
<protein>
    <submittedName>
        <fullName evidence="2">Methylated DNA-protein cysteine methyltransferase</fullName>
    </submittedName>
</protein>
<evidence type="ECO:0000313" key="3">
    <source>
        <dbReference type="Proteomes" id="UP000009144"/>
    </source>
</evidence>
<reference evidence="2 3" key="1">
    <citation type="journal article" date="2012" name="J. Bacteriol.">
        <title>Complete genome sequences of Methylophaga sp. strain JAM1 and Methylophaga sp. strain JAM7.</title>
        <authorList>
            <person name="Villeneuve C."/>
            <person name="Martineau C."/>
            <person name="Mauffrey F."/>
            <person name="Villemur R."/>
        </authorList>
    </citation>
    <scope>NUCLEOTIDE SEQUENCE [LARGE SCALE GENOMIC DNA]</scope>
    <source>
        <strain evidence="2 3">JAM1</strain>
    </source>
</reference>
<dbReference type="PATRIC" id="fig|754476.3.peg.3014"/>
<keyword evidence="1" id="KW-0227">DNA damage</keyword>
<dbReference type="Pfam" id="PF01035">
    <property type="entry name" value="DNA_binding_1"/>
    <property type="match status" value="1"/>
</dbReference>
<dbReference type="InterPro" id="IPR036388">
    <property type="entry name" value="WH-like_DNA-bd_sf"/>
</dbReference>
<dbReference type="Proteomes" id="UP000009144">
    <property type="component" value="Chromosome"/>
</dbReference>
<dbReference type="InterPro" id="IPR052520">
    <property type="entry name" value="ATL_DNA_repair"/>
</dbReference>
<dbReference type="PANTHER" id="PTHR42942">
    <property type="entry name" value="6-O-METHYLGUANINE DNA METHYLTRANSFERASE"/>
    <property type="match status" value="1"/>
</dbReference>
<dbReference type="HOGENOM" id="CLU_000445_52_5_6"/>
<dbReference type="GO" id="GO:0032259">
    <property type="term" value="P:methylation"/>
    <property type="evidence" value="ECO:0007669"/>
    <property type="project" value="UniProtKB-KW"/>
</dbReference>
<organism evidence="2 3">
    <name type="scientific">Methylophaga nitratireducenticrescens</name>
    <dbReference type="NCBI Taxonomy" id="754476"/>
    <lineage>
        <taxon>Bacteria</taxon>
        <taxon>Pseudomonadati</taxon>
        <taxon>Pseudomonadota</taxon>
        <taxon>Gammaproteobacteria</taxon>
        <taxon>Thiotrichales</taxon>
        <taxon>Piscirickettsiaceae</taxon>
        <taxon>Methylophaga</taxon>
    </lineage>
</organism>
<dbReference type="RefSeq" id="WP_014708202.1">
    <property type="nucleotide sequence ID" value="NC_017857.3"/>
</dbReference>
<dbReference type="EMBL" id="CP003390">
    <property type="protein sequence ID" value="AFI85841.1"/>
    <property type="molecule type" value="Genomic_DNA"/>
</dbReference>
<dbReference type="SUPFAM" id="SSF46767">
    <property type="entry name" value="Methylated DNA-protein cysteine methyltransferase, C-terminal domain"/>
    <property type="match status" value="1"/>
</dbReference>
<accession>I1XN72</accession>
<keyword evidence="3" id="KW-1185">Reference proteome</keyword>
<dbReference type="InterPro" id="IPR036217">
    <property type="entry name" value="MethylDNA_cys_MeTrfase_DNAb"/>
</dbReference>
<dbReference type="InterPro" id="IPR014048">
    <property type="entry name" value="MethylDNA_cys_MeTrfase_DNA-bd"/>
</dbReference>
<dbReference type="PANTHER" id="PTHR42942:SF1">
    <property type="entry name" value="ALKYLTRANSFERASE-LIKE PROTEIN 1"/>
    <property type="match status" value="1"/>
</dbReference>
<dbReference type="GO" id="GO:0006281">
    <property type="term" value="P:DNA repair"/>
    <property type="evidence" value="ECO:0007669"/>
    <property type="project" value="InterPro"/>
</dbReference>
<dbReference type="eggNOG" id="COG3695">
    <property type="taxonomic scope" value="Bacteria"/>
</dbReference>
<evidence type="ECO:0000313" key="2">
    <source>
        <dbReference type="EMBL" id="AFI85841.1"/>
    </source>
</evidence>
<keyword evidence="2" id="KW-0489">Methyltransferase</keyword>
<gene>
    <name evidence="2" type="ordered locus">Q7A_3068</name>
</gene>
<dbReference type="KEGG" id="mej:Q7A_3068"/>
<dbReference type="CDD" id="cd06445">
    <property type="entry name" value="ATase"/>
    <property type="match status" value="1"/>
</dbReference>
<dbReference type="GO" id="GO:0008168">
    <property type="term" value="F:methyltransferase activity"/>
    <property type="evidence" value="ECO:0007669"/>
    <property type="project" value="UniProtKB-KW"/>
</dbReference>
<dbReference type="Gene3D" id="1.10.10.10">
    <property type="entry name" value="Winged helix-like DNA-binding domain superfamily/Winged helix DNA-binding domain"/>
    <property type="match status" value="1"/>
</dbReference>
<proteinExistence type="predicted"/>
<dbReference type="OrthoDB" id="9132167at2"/>
<evidence type="ECO:0000256" key="1">
    <source>
        <dbReference type="ARBA" id="ARBA00022763"/>
    </source>
</evidence>
<dbReference type="AlphaFoldDB" id="I1XN72"/>
<name>I1XN72_METNJ</name>
<keyword evidence="2" id="KW-0808">Transferase</keyword>
<sequence>MKNRHNLDQIIWQVVAAIPPGKVMTYGQVAKLCGYPGYARYVGSTLKKLPDDSTLPWHRVINAKGKISFPPESESYQKQKYLLQKEGVLMVGSRIKLMDYAWRE</sequence>